<feature type="compositionally biased region" description="Low complexity" evidence="1">
    <location>
        <begin position="363"/>
        <end position="391"/>
    </location>
</feature>
<organism evidence="2 3">
    <name type="scientific">Agrocybe pediades</name>
    <dbReference type="NCBI Taxonomy" id="84607"/>
    <lineage>
        <taxon>Eukaryota</taxon>
        <taxon>Fungi</taxon>
        <taxon>Dikarya</taxon>
        <taxon>Basidiomycota</taxon>
        <taxon>Agaricomycotina</taxon>
        <taxon>Agaricomycetes</taxon>
        <taxon>Agaricomycetidae</taxon>
        <taxon>Agaricales</taxon>
        <taxon>Agaricineae</taxon>
        <taxon>Strophariaceae</taxon>
        <taxon>Agrocybe</taxon>
    </lineage>
</organism>
<gene>
    <name evidence="2" type="ORF">D9613_006977</name>
</gene>
<feature type="region of interest" description="Disordered" evidence="1">
    <location>
        <begin position="722"/>
        <end position="803"/>
    </location>
</feature>
<reference evidence="2 3" key="1">
    <citation type="submission" date="2019-12" db="EMBL/GenBank/DDBJ databases">
        <authorList>
            <person name="Floudas D."/>
            <person name="Bentzer J."/>
            <person name="Ahren D."/>
            <person name="Johansson T."/>
            <person name="Persson P."/>
            <person name="Tunlid A."/>
        </authorList>
    </citation>
    <scope>NUCLEOTIDE SEQUENCE [LARGE SCALE GENOMIC DNA]</scope>
    <source>
        <strain evidence="2 3">CBS 102.39</strain>
    </source>
</reference>
<dbReference type="EMBL" id="JAACJL010000058">
    <property type="protein sequence ID" value="KAF4610760.1"/>
    <property type="molecule type" value="Genomic_DNA"/>
</dbReference>
<feature type="compositionally biased region" description="Basic and acidic residues" evidence="1">
    <location>
        <begin position="473"/>
        <end position="482"/>
    </location>
</feature>
<sequence>MSFCASVSCSLIYIQFLPATTTNQSDPFIHSLNHHIMSTFTISSFYNKLASSEERVQDLLRFPTSILGSSSTALSDPIDAPISSSLHDKLEALGEKYRRRSRELSESKGPHAEARAEKGRLLEQRRSGVPAVPRNEPITASDSEHRIDSLVQARAHLSCVSPDKYSGRLAKFNGAQTLHELERAADQRKIIHLQGSLNVQRLQIDFMKAESVVREAKIEELNRVIEQLRVLNTAMFDIRIFGSVLHDSVHETNEGGEAEEALVHAIMGEYRKEHSIWNRVISSVVGPRCPDVDAHRGAKVERQADEAPTAKARVSTVAPKTVSRIAVRSVGRRVGVRPPSPPRPAVPCLPRRTTDTHPRHARTPSLPTSTSRTATSATRARVAPASIQSRSAAAPSVARPVLKSADLHKQGVPTVGSESARTSSKRYGVVVSERLELVSVADVVEEVAGSQAPVAGTEARVEEVVEDGEERAEEVREDKVDGSEASFESDSDCSHLRRIRRMVREEVEQDGHALEDMETDKSEEPSRGEGDSETTLDSVSCYSSKEQDAWSSADIDRVVLRGSKATSSIDISPRQSLPTPTSTPSPSCSAVVALDTHTSLHQLAAAVESFPSSEESETLTVSSGSFYSTSPPPSIDIPTSEAPVKPSKSKLGFLGGIRCRIAQRVGTTPTVAPAVSRPKLRISAPRPLHTERRMEERRQALLFPRTAPKPPVQSSIPIRAAPPIRAPLNTPKKPTLRPPQVVRPTAACAQSVTTQAEKASFGKSVRQRPVDAMDEPSTKPRSNAVNGSQAPTARNRLGNRHGK</sequence>
<feature type="compositionally biased region" description="Polar residues" evidence="1">
    <location>
        <begin position="779"/>
        <end position="792"/>
    </location>
</feature>
<feature type="region of interest" description="Disordered" evidence="1">
    <location>
        <begin position="332"/>
        <end position="391"/>
    </location>
</feature>
<feature type="compositionally biased region" description="Polar residues" evidence="1">
    <location>
        <begin position="748"/>
        <end position="757"/>
    </location>
</feature>
<feature type="region of interest" description="Disordered" evidence="1">
    <location>
        <begin position="608"/>
        <end position="646"/>
    </location>
</feature>
<feature type="compositionally biased region" description="Polar residues" evidence="1">
    <location>
        <begin position="533"/>
        <end position="544"/>
    </location>
</feature>
<evidence type="ECO:0000256" key="1">
    <source>
        <dbReference type="SAM" id="MobiDB-lite"/>
    </source>
</evidence>
<feature type="region of interest" description="Disordered" evidence="1">
    <location>
        <begin position="507"/>
        <end position="589"/>
    </location>
</feature>
<feature type="region of interest" description="Disordered" evidence="1">
    <location>
        <begin position="465"/>
        <end position="494"/>
    </location>
</feature>
<feature type="region of interest" description="Disordered" evidence="1">
    <location>
        <begin position="100"/>
        <end position="119"/>
    </location>
</feature>
<dbReference type="AlphaFoldDB" id="A0A8H4QGM0"/>
<dbReference type="Proteomes" id="UP000521872">
    <property type="component" value="Unassembled WGS sequence"/>
</dbReference>
<keyword evidence="3" id="KW-1185">Reference proteome</keyword>
<proteinExistence type="predicted"/>
<feature type="compositionally biased region" description="Low complexity" evidence="1">
    <location>
        <begin position="618"/>
        <end position="629"/>
    </location>
</feature>
<feature type="compositionally biased region" description="Low complexity" evidence="1">
    <location>
        <begin position="572"/>
        <end position="589"/>
    </location>
</feature>
<evidence type="ECO:0000313" key="3">
    <source>
        <dbReference type="Proteomes" id="UP000521872"/>
    </source>
</evidence>
<comment type="caution">
    <text evidence="2">The sequence shown here is derived from an EMBL/GenBank/DDBJ whole genome shotgun (WGS) entry which is preliminary data.</text>
</comment>
<feature type="compositionally biased region" description="Basic and acidic residues" evidence="1">
    <location>
        <begin position="507"/>
        <end position="530"/>
    </location>
</feature>
<name>A0A8H4QGM0_9AGAR</name>
<feature type="compositionally biased region" description="Pro residues" evidence="1">
    <location>
        <begin position="338"/>
        <end position="347"/>
    </location>
</feature>
<protein>
    <submittedName>
        <fullName evidence="2">Uncharacterized protein</fullName>
    </submittedName>
</protein>
<accession>A0A8H4QGM0</accession>
<evidence type="ECO:0000313" key="2">
    <source>
        <dbReference type="EMBL" id="KAF4610760.1"/>
    </source>
</evidence>